<comment type="caution">
    <text evidence="17">Lacks conserved residue(s) required for the propagation of feature annotation.</text>
</comment>
<dbReference type="InterPro" id="IPR029056">
    <property type="entry name" value="Ribokinase-like"/>
</dbReference>
<keyword evidence="13" id="KW-0511">Multifunctional enzyme</keyword>
<feature type="binding site" evidence="17">
    <location>
        <begin position="410"/>
        <end position="414"/>
    </location>
    <ligand>
        <name>AMP</name>
        <dbReference type="ChEBI" id="CHEBI:456215"/>
    </ligand>
</feature>
<comment type="cofactor">
    <cofactor evidence="17">
        <name>Mg(2+)</name>
        <dbReference type="ChEBI" id="CHEBI:18420"/>
    </cofactor>
</comment>
<feature type="domain" description="YjeF N-terminal" evidence="21">
    <location>
        <begin position="10"/>
        <end position="209"/>
    </location>
</feature>
<comment type="similarity">
    <text evidence="4 19">In the C-terminal section; belongs to the NnrD/CARKD family.</text>
</comment>
<evidence type="ECO:0000313" key="23">
    <source>
        <dbReference type="Proteomes" id="UP000823613"/>
    </source>
</evidence>
<feature type="domain" description="YjeF C-terminal" evidence="20">
    <location>
        <begin position="216"/>
        <end position="498"/>
    </location>
</feature>
<comment type="similarity">
    <text evidence="17">Belongs to the NnrD/CARKD family.</text>
</comment>
<feature type="binding site" evidence="17">
    <location>
        <position position="373"/>
    </location>
    <ligand>
        <name>(6S)-NADPHX</name>
        <dbReference type="ChEBI" id="CHEBI:64076"/>
    </ligand>
</feature>
<keyword evidence="8 17" id="KW-0521">NADP</keyword>
<keyword evidence="9 18" id="KW-0630">Potassium</keyword>
<comment type="function">
    <text evidence="17">Catalyzes the dehydration of the S-form of NAD(P)HX at the expense of ADP, which is converted to AMP. Together with NAD(P)HX epimerase, which catalyzes the epimerization of the S- and R-forms, the enzyme allows the repair of both epimers of NAD(P)HX, a damaged form of NAD(P)H that is a result of enzymatic or heat-dependent hydration.</text>
</comment>
<evidence type="ECO:0000313" key="22">
    <source>
        <dbReference type="EMBL" id="MBO8427686.1"/>
    </source>
</evidence>
<keyword evidence="7 17" id="KW-0067">ATP-binding</keyword>
<dbReference type="PANTHER" id="PTHR12592">
    <property type="entry name" value="ATP-DEPENDENT (S)-NAD(P)H-HYDRATE DEHYDRATASE FAMILY MEMBER"/>
    <property type="match status" value="1"/>
</dbReference>
<dbReference type="HAMAP" id="MF_01965">
    <property type="entry name" value="NADHX_dehydratase"/>
    <property type="match status" value="1"/>
</dbReference>
<evidence type="ECO:0000256" key="7">
    <source>
        <dbReference type="ARBA" id="ARBA00022840"/>
    </source>
</evidence>
<dbReference type="EC" id="5.1.99.6" evidence="19"/>
<evidence type="ECO:0000256" key="13">
    <source>
        <dbReference type="ARBA" id="ARBA00023268"/>
    </source>
</evidence>
<dbReference type="GO" id="GO:0110051">
    <property type="term" value="P:metabolite repair"/>
    <property type="evidence" value="ECO:0007669"/>
    <property type="project" value="TreeGrafter"/>
</dbReference>
<dbReference type="Pfam" id="PF03853">
    <property type="entry name" value="YjeF_N"/>
    <property type="match status" value="1"/>
</dbReference>
<dbReference type="InterPro" id="IPR004443">
    <property type="entry name" value="YjeF_N_dom"/>
</dbReference>
<comment type="cofactor">
    <cofactor evidence="18 19">
        <name>K(+)</name>
        <dbReference type="ChEBI" id="CHEBI:29103"/>
    </cofactor>
    <text evidence="18 19">Binds 1 potassium ion per subunit.</text>
</comment>
<evidence type="ECO:0000256" key="16">
    <source>
        <dbReference type="ARBA" id="ARBA00049209"/>
    </source>
</evidence>
<dbReference type="Gene3D" id="3.40.1190.20">
    <property type="match status" value="1"/>
</dbReference>
<comment type="catalytic activity">
    <reaction evidence="2 18 19">
        <text>(6R)-NADPHX = (6S)-NADPHX</text>
        <dbReference type="Rhea" id="RHEA:32227"/>
        <dbReference type="ChEBI" id="CHEBI:64076"/>
        <dbReference type="ChEBI" id="CHEBI:64077"/>
        <dbReference type="EC" id="5.1.99.6"/>
    </reaction>
</comment>
<dbReference type="AlphaFoldDB" id="A0A9D9GWK3"/>
<dbReference type="InterPro" id="IPR000631">
    <property type="entry name" value="CARKD"/>
</dbReference>
<dbReference type="HAMAP" id="MF_01966">
    <property type="entry name" value="NADHX_epimerase"/>
    <property type="match status" value="1"/>
</dbReference>
<dbReference type="Gene3D" id="3.40.50.10260">
    <property type="entry name" value="YjeF N-terminal domain"/>
    <property type="match status" value="1"/>
</dbReference>
<dbReference type="GO" id="GO:0046872">
    <property type="term" value="F:metal ion binding"/>
    <property type="evidence" value="ECO:0007669"/>
    <property type="project" value="UniProtKB-UniRule"/>
</dbReference>
<evidence type="ECO:0000256" key="1">
    <source>
        <dbReference type="ARBA" id="ARBA00000013"/>
    </source>
</evidence>
<dbReference type="GO" id="GO:0005524">
    <property type="term" value="F:ATP binding"/>
    <property type="evidence" value="ECO:0007669"/>
    <property type="project" value="UniProtKB-UniRule"/>
</dbReference>
<reference evidence="22" key="2">
    <citation type="journal article" date="2021" name="PeerJ">
        <title>Extensive microbial diversity within the chicken gut microbiome revealed by metagenomics and culture.</title>
        <authorList>
            <person name="Gilroy R."/>
            <person name="Ravi A."/>
            <person name="Getino M."/>
            <person name="Pursley I."/>
            <person name="Horton D.L."/>
            <person name="Alikhan N.F."/>
            <person name="Baker D."/>
            <person name="Gharbi K."/>
            <person name="Hall N."/>
            <person name="Watson M."/>
            <person name="Adriaenssens E.M."/>
            <person name="Foster-Nyarko E."/>
            <person name="Jarju S."/>
            <person name="Secka A."/>
            <person name="Antonio M."/>
            <person name="Oren A."/>
            <person name="Chaudhuri R.R."/>
            <person name="La Ragione R."/>
            <person name="Hildebrand F."/>
            <person name="Pallen M.J."/>
        </authorList>
    </citation>
    <scope>NUCLEOTIDE SEQUENCE</scope>
    <source>
        <strain evidence="22">11159</strain>
    </source>
</reference>
<evidence type="ECO:0000256" key="19">
    <source>
        <dbReference type="PIRNR" id="PIRNR017184"/>
    </source>
</evidence>
<feature type="binding site" evidence="18">
    <location>
        <position position="58"/>
    </location>
    <ligand>
        <name>K(+)</name>
        <dbReference type="ChEBI" id="CHEBI:29103"/>
    </ligand>
</feature>
<dbReference type="GO" id="GO:0052856">
    <property type="term" value="F:NAD(P)HX epimerase activity"/>
    <property type="evidence" value="ECO:0007669"/>
    <property type="project" value="UniProtKB-UniRule"/>
</dbReference>
<evidence type="ECO:0000259" key="20">
    <source>
        <dbReference type="PROSITE" id="PS51383"/>
    </source>
</evidence>
<dbReference type="InterPro" id="IPR036652">
    <property type="entry name" value="YjeF_N_dom_sf"/>
</dbReference>
<evidence type="ECO:0000259" key="21">
    <source>
        <dbReference type="PROSITE" id="PS51385"/>
    </source>
</evidence>
<dbReference type="SUPFAM" id="SSF64153">
    <property type="entry name" value="YjeF N-terminal domain-like"/>
    <property type="match status" value="1"/>
</dbReference>
<feature type="binding site" evidence="18">
    <location>
        <position position="155"/>
    </location>
    <ligand>
        <name>K(+)</name>
        <dbReference type="ChEBI" id="CHEBI:29103"/>
    </ligand>
</feature>
<evidence type="ECO:0000256" key="11">
    <source>
        <dbReference type="ARBA" id="ARBA00023235"/>
    </source>
</evidence>
<evidence type="ECO:0000256" key="6">
    <source>
        <dbReference type="ARBA" id="ARBA00022741"/>
    </source>
</evidence>
<dbReference type="PANTHER" id="PTHR12592:SF0">
    <property type="entry name" value="ATP-DEPENDENT (S)-NAD(P)H-HYDRATE DEHYDRATASE"/>
    <property type="match status" value="1"/>
</dbReference>
<evidence type="ECO:0000256" key="17">
    <source>
        <dbReference type="HAMAP-Rule" id="MF_01965"/>
    </source>
</evidence>
<sequence length="502" mass="55912">MINIINDIEAKNIDEITIKKGIASKELMKRAGVGIYKEIKKYLAKDSKVLIVTGRGGNAGDGYVLANELLKHNYEVNIYQIEKNKEIKNLEAKFYQEEYIANKGKFIDNLVDQYDIYVDAIFGSGLNKEISGEYKEVINILNSFNGLKISIDIPSGVNGSTGEIMGIAFKCDYLYTIEFYKIGFIINRGRNYFNKVRIVHIGLDGSDINNNCFCLNKLDFARFFPKRERISNKGTYGRVALIGGCKEYLGSILLSYNAISALRCGVGYTTLCIPQSLVPLYSLHYPEIMYKGMSDNDGHIKFNKDDLDSLLKMNAIAIGMGIGISEEVYKVIVYLLNNYEGKLIIDADGINSLSKYGIDALVTHKCDVILTPHIKEFSRLINKEIKCLNLETLSYLKEFTNKYKVIINLKSETSVASDGKTFYFNITGNPSLAKGGSGDVLSGITLGMVVKNIDLLKEVSLASYILGKASDFAIETINENSVIASDIINKISDVLNYISQVK</sequence>
<comment type="function">
    <text evidence="18">Catalyzes the epimerization of the S- and R-forms of NAD(P)HX, a damaged form of NAD(P)H that is a result of enzymatic or heat-dependent hydration. This is a prerequisite for the S-specific NAD(P)H-hydrate dehydratase to allow the repair of both epimers of NAD(P)HX.</text>
</comment>
<comment type="catalytic activity">
    <reaction evidence="1 18 19">
        <text>(6R)-NADHX = (6S)-NADHX</text>
        <dbReference type="Rhea" id="RHEA:32215"/>
        <dbReference type="ChEBI" id="CHEBI:64074"/>
        <dbReference type="ChEBI" id="CHEBI:64075"/>
        <dbReference type="EC" id="5.1.99.6"/>
    </reaction>
</comment>
<dbReference type="NCBIfam" id="TIGR00196">
    <property type="entry name" value="yjeF_cterm"/>
    <property type="match status" value="1"/>
</dbReference>
<evidence type="ECO:0000256" key="12">
    <source>
        <dbReference type="ARBA" id="ARBA00023239"/>
    </source>
</evidence>
<dbReference type="NCBIfam" id="TIGR00197">
    <property type="entry name" value="yjeF_nterm"/>
    <property type="match status" value="1"/>
</dbReference>
<feature type="binding site" evidence="18">
    <location>
        <position position="152"/>
    </location>
    <ligand>
        <name>(6S)-NADPHX</name>
        <dbReference type="ChEBI" id="CHEBI:64076"/>
    </ligand>
</feature>
<dbReference type="EC" id="4.2.1.136" evidence="19"/>
<protein>
    <recommendedName>
        <fullName evidence="19">Bifunctional NAD(P)H-hydrate repair enzyme</fullName>
    </recommendedName>
    <alternativeName>
        <fullName evidence="19">Nicotinamide nucleotide repair protein</fullName>
    </alternativeName>
    <domain>
        <recommendedName>
            <fullName evidence="19">ADP-dependent (S)-NAD(P)H-hydrate dehydratase</fullName>
            <ecNumber evidence="19">4.2.1.136</ecNumber>
        </recommendedName>
        <alternativeName>
            <fullName evidence="19">ADP-dependent NAD(P)HX dehydratase</fullName>
        </alternativeName>
    </domain>
    <domain>
        <recommendedName>
            <fullName evidence="19">NAD(P)H-hydrate epimerase</fullName>
            <ecNumber evidence="19">5.1.99.6</ecNumber>
        </recommendedName>
    </domain>
</protein>
<evidence type="ECO:0000256" key="10">
    <source>
        <dbReference type="ARBA" id="ARBA00023027"/>
    </source>
</evidence>
<proteinExistence type="inferred from homology"/>
<dbReference type="PROSITE" id="PS51385">
    <property type="entry name" value="YJEF_N"/>
    <property type="match status" value="1"/>
</dbReference>
<evidence type="ECO:0000256" key="14">
    <source>
        <dbReference type="ARBA" id="ARBA00025153"/>
    </source>
</evidence>
<name>A0A9D9GWK3_9BACL</name>
<accession>A0A9D9GWK3</accession>
<evidence type="ECO:0000256" key="9">
    <source>
        <dbReference type="ARBA" id="ARBA00022958"/>
    </source>
</evidence>
<dbReference type="EMBL" id="JADIMY010000078">
    <property type="protein sequence ID" value="MBO8427686.1"/>
    <property type="molecule type" value="Genomic_DNA"/>
</dbReference>
<feature type="binding site" evidence="18">
    <location>
        <begin position="123"/>
        <end position="129"/>
    </location>
    <ligand>
        <name>(6S)-NADPHX</name>
        <dbReference type="ChEBI" id="CHEBI:64076"/>
    </ligand>
</feature>
<reference evidence="22" key="1">
    <citation type="submission" date="2020-10" db="EMBL/GenBank/DDBJ databases">
        <authorList>
            <person name="Gilroy R."/>
        </authorList>
    </citation>
    <scope>NUCLEOTIDE SEQUENCE</scope>
    <source>
        <strain evidence="22">11159</strain>
    </source>
</reference>
<dbReference type="PIRSF" id="PIRSF017184">
    <property type="entry name" value="Nnr"/>
    <property type="match status" value="1"/>
</dbReference>
<comment type="function">
    <text evidence="14 19">Bifunctional enzyme that catalyzes the epimerization of the S- and R-forms of NAD(P)HX and the dehydration of the S-form of NAD(P)HX at the expense of ADP, which is converted to AMP. This allows the repair of both epimers of NAD(P)HX, a damaged form of NAD(P)H that is a result of enzymatic or heat-dependent hydration.</text>
</comment>
<dbReference type="GO" id="GO:0052855">
    <property type="term" value="F:ADP-dependent NAD(P)H-hydrate dehydratase activity"/>
    <property type="evidence" value="ECO:0007669"/>
    <property type="project" value="UniProtKB-UniRule"/>
</dbReference>
<evidence type="ECO:0000256" key="8">
    <source>
        <dbReference type="ARBA" id="ARBA00022857"/>
    </source>
</evidence>
<keyword evidence="10 17" id="KW-0520">NAD</keyword>
<comment type="catalytic activity">
    <reaction evidence="16 17 19">
        <text>(6S)-NADPHX + ADP = AMP + phosphate + NADPH + H(+)</text>
        <dbReference type="Rhea" id="RHEA:32235"/>
        <dbReference type="ChEBI" id="CHEBI:15378"/>
        <dbReference type="ChEBI" id="CHEBI:43474"/>
        <dbReference type="ChEBI" id="CHEBI:57783"/>
        <dbReference type="ChEBI" id="CHEBI:64076"/>
        <dbReference type="ChEBI" id="CHEBI:456215"/>
        <dbReference type="ChEBI" id="CHEBI:456216"/>
        <dbReference type="EC" id="4.2.1.136"/>
    </reaction>
</comment>
<evidence type="ECO:0000256" key="15">
    <source>
        <dbReference type="ARBA" id="ARBA00048238"/>
    </source>
</evidence>
<organism evidence="22 23">
    <name type="scientific">Candidatus Onthovivens merdipullorum</name>
    <dbReference type="NCBI Taxonomy" id="2840889"/>
    <lineage>
        <taxon>Bacteria</taxon>
        <taxon>Bacillati</taxon>
        <taxon>Bacillota</taxon>
        <taxon>Bacilli</taxon>
        <taxon>Bacillales</taxon>
        <taxon>Candidatus Onthovivens</taxon>
    </lineage>
</organism>
<dbReference type="PROSITE" id="PS51383">
    <property type="entry name" value="YJEF_C_3"/>
    <property type="match status" value="1"/>
</dbReference>
<feature type="binding site" evidence="17">
    <location>
        <position position="321"/>
    </location>
    <ligand>
        <name>(6S)-NADPHX</name>
        <dbReference type="ChEBI" id="CHEBI:64076"/>
    </ligand>
</feature>
<keyword evidence="11 18" id="KW-0413">Isomerase</keyword>
<keyword evidence="5 18" id="KW-0479">Metal-binding</keyword>
<evidence type="ECO:0000256" key="4">
    <source>
        <dbReference type="ARBA" id="ARBA00009524"/>
    </source>
</evidence>
<dbReference type="Proteomes" id="UP000823613">
    <property type="component" value="Unassembled WGS sequence"/>
</dbReference>
<dbReference type="GO" id="GO:0046496">
    <property type="term" value="P:nicotinamide nucleotide metabolic process"/>
    <property type="evidence" value="ECO:0007669"/>
    <property type="project" value="UniProtKB-UniRule"/>
</dbReference>
<keyword evidence="12 17" id="KW-0456">Lyase</keyword>
<feature type="binding site" evidence="17">
    <location>
        <position position="438"/>
    </location>
    <ligand>
        <name>AMP</name>
        <dbReference type="ChEBI" id="CHEBI:456215"/>
    </ligand>
</feature>
<comment type="similarity">
    <text evidence="18">Belongs to the NnrE/AIBP family.</text>
</comment>
<dbReference type="CDD" id="cd01171">
    <property type="entry name" value="YXKO-related"/>
    <property type="match status" value="1"/>
</dbReference>
<comment type="caution">
    <text evidence="22">The sequence shown here is derived from an EMBL/GenBank/DDBJ whole genome shotgun (WGS) entry which is preliminary data.</text>
</comment>
<dbReference type="InterPro" id="IPR030677">
    <property type="entry name" value="Nnr"/>
</dbReference>
<evidence type="ECO:0000256" key="5">
    <source>
        <dbReference type="ARBA" id="ARBA00022723"/>
    </source>
</evidence>
<evidence type="ECO:0000256" key="3">
    <source>
        <dbReference type="ARBA" id="ARBA00006001"/>
    </source>
</evidence>
<keyword evidence="6 17" id="KW-0547">Nucleotide-binding</keyword>
<dbReference type="Pfam" id="PF01256">
    <property type="entry name" value="Carb_kinase"/>
    <property type="match status" value="1"/>
</dbReference>
<gene>
    <name evidence="17" type="primary">nnrD</name>
    <name evidence="18" type="synonym">nnrE</name>
    <name evidence="22" type="ORF">IAC58_03940</name>
</gene>
<evidence type="ECO:0000256" key="2">
    <source>
        <dbReference type="ARBA" id="ARBA00000909"/>
    </source>
</evidence>
<dbReference type="SUPFAM" id="SSF53613">
    <property type="entry name" value="Ribokinase-like"/>
    <property type="match status" value="1"/>
</dbReference>
<comment type="similarity">
    <text evidence="3 19">In the N-terminal section; belongs to the NnrE/AIBP family.</text>
</comment>
<feature type="binding site" evidence="18">
    <location>
        <position position="134"/>
    </location>
    <ligand>
        <name>(6S)-NADPHX</name>
        <dbReference type="ChEBI" id="CHEBI:64076"/>
    </ligand>
</feature>
<evidence type="ECO:0000256" key="18">
    <source>
        <dbReference type="HAMAP-Rule" id="MF_01966"/>
    </source>
</evidence>
<comment type="subunit">
    <text evidence="17">Homotetramer.</text>
</comment>
<feature type="binding site" evidence="18">
    <location>
        <position position="119"/>
    </location>
    <ligand>
        <name>K(+)</name>
        <dbReference type="ChEBI" id="CHEBI:29103"/>
    </ligand>
</feature>
<comment type="catalytic activity">
    <reaction evidence="15 17 19">
        <text>(6S)-NADHX + ADP = AMP + phosphate + NADH + H(+)</text>
        <dbReference type="Rhea" id="RHEA:32223"/>
        <dbReference type="ChEBI" id="CHEBI:15378"/>
        <dbReference type="ChEBI" id="CHEBI:43474"/>
        <dbReference type="ChEBI" id="CHEBI:57945"/>
        <dbReference type="ChEBI" id="CHEBI:64074"/>
        <dbReference type="ChEBI" id="CHEBI:456215"/>
        <dbReference type="ChEBI" id="CHEBI:456216"/>
        <dbReference type="EC" id="4.2.1.136"/>
    </reaction>
</comment>
<feature type="binding site" evidence="17">
    <location>
        <position position="439"/>
    </location>
    <ligand>
        <name>(6S)-NADPHX</name>
        <dbReference type="ChEBI" id="CHEBI:64076"/>
    </ligand>
</feature>